<protein>
    <submittedName>
        <fullName evidence="1">Phospholipase</fullName>
        <ecNumber evidence="1">3.1.1.32</ecNumber>
        <ecNumber evidence="1">3.1.1.4</ecNumber>
    </submittedName>
</protein>
<dbReference type="GO" id="GO:0006629">
    <property type="term" value="P:lipid metabolic process"/>
    <property type="evidence" value="ECO:0007669"/>
    <property type="project" value="InterPro"/>
</dbReference>
<dbReference type="Proteomes" id="UP000323297">
    <property type="component" value="Unassembled WGS sequence"/>
</dbReference>
<dbReference type="AlphaFoldDB" id="A0A5B0SNI7"/>
<gene>
    <name evidence="1" type="ORF">D3H66_26750</name>
</gene>
<dbReference type="InterPro" id="IPR036541">
    <property type="entry name" value="PLipase_A1_sf"/>
</dbReference>
<keyword evidence="1" id="KW-0378">Hydrolase</keyword>
<dbReference type="EC" id="3.1.1.32" evidence="1"/>
<evidence type="ECO:0000313" key="1">
    <source>
        <dbReference type="EMBL" id="KAA1139470.1"/>
    </source>
</evidence>
<dbReference type="GO" id="GO:0004623">
    <property type="term" value="F:phospholipase A2 activity"/>
    <property type="evidence" value="ECO:0007669"/>
    <property type="project" value="UniProtKB-EC"/>
</dbReference>
<accession>A0A5B0SNI7</accession>
<sequence>MILPLTAYAHQATVKESHDAPAVRGIIIDNMLKEHDNPFTLYPYDTNYLIYTNTSDMNKEAISSYS</sequence>
<dbReference type="GO" id="GO:0008970">
    <property type="term" value="F:phospholipase A1 activity"/>
    <property type="evidence" value="ECO:0007669"/>
    <property type="project" value="UniProtKB-EC"/>
</dbReference>
<dbReference type="EMBL" id="VTZD01000237">
    <property type="protein sequence ID" value="KAA1139470.1"/>
    <property type="molecule type" value="Genomic_DNA"/>
</dbReference>
<name>A0A5B0SNI7_9ENTR</name>
<reference evidence="1 2" key="1">
    <citation type="submission" date="2019-08" db="EMBL/GenBank/DDBJ databases">
        <title>Draft genome sequence of Citrobacter portucalensis strain isolated from green turtle.</title>
        <authorList>
            <person name="Fernandes M.R."/>
            <person name="Sellera F.P."/>
            <person name="Goldeberg D.W."/>
            <person name="Costa D.C."/>
            <person name="Lincopan N."/>
        </authorList>
    </citation>
    <scope>NUCLEOTIDE SEQUENCE [LARGE SCALE GENOMIC DNA]</scope>
    <source>
        <strain evidence="1 2">TV06</strain>
    </source>
</reference>
<organism evidence="1 2">
    <name type="scientific">Citrobacter portucalensis</name>
    <dbReference type="NCBI Taxonomy" id="1639133"/>
    <lineage>
        <taxon>Bacteria</taxon>
        <taxon>Pseudomonadati</taxon>
        <taxon>Pseudomonadota</taxon>
        <taxon>Gammaproteobacteria</taxon>
        <taxon>Enterobacterales</taxon>
        <taxon>Enterobacteriaceae</taxon>
        <taxon>Citrobacter</taxon>
        <taxon>Citrobacter freundii complex</taxon>
    </lineage>
</organism>
<dbReference type="GO" id="GO:0016020">
    <property type="term" value="C:membrane"/>
    <property type="evidence" value="ECO:0007669"/>
    <property type="project" value="InterPro"/>
</dbReference>
<comment type="caution">
    <text evidence="1">The sequence shown here is derived from an EMBL/GenBank/DDBJ whole genome shotgun (WGS) entry which is preliminary data.</text>
</comment>
<dbReference type="Gene3D" id="2.40.230.10">
    <property type="entry name" value="Phospholipase A1"/>
    <property type="match status" value="1"/>
</dbReference>
<dbReference type="EC" id="3.1.1.4" evidence="1"/>
<feature type="non-terminal residue" evidence="1">
    <location>
        <position position="66"/>
    </location>
</feature>
<evidence type="ECO:0000313" key="2">
    <source>
        <dbReference type="Proteomes" id="UP000323297"/>
    </source>
</evidence>
<proteinExistence type="predicted"/>